<dbReference type="Proteomes" id="UP000070133">
    <property type="component" value="Unassembled WGS sequence"/>
</dbReference>
<evidence type="ECO:0000313" key="2">
    <source>
        <dbReference type="EMBL" id="KXS96650.1"/>
    </source>
</evidence>
<proteinExistence type="predicted"/>
<gene>
    <name evidence="2" type="ORF">AC578_6922</name>
</gene>
<protein>
    <submittedName>
        <fullName evidence="2">Uncharacterized protein</fullName>
    </submittedName>
</protein>
<feature type="compositionally biased region" description="Pro residues" evidence="1">
    <location>
        <begin position="335"/>
        <end position="345"/>
    </location>
</feature>
<name>A0A139H2F2_9PEZI</name>
<evidence type="ECO:0000256" key="1">
    <source>
        <dbReference type="SAM" id="MobiDB-lite"/>
    </source>
</evidence>
<sequence length="345" mass="39398">MDDMTAGGRIYRHRLCRRRALEVLRWLYMDSLPRSIDLLTVSKDEVPRVALTRFRNLGWLRPADFFFLRGLAEKRFQSAHDFEFNLHLVHLALMCYFGRHWNIFNNERLSKLPIPHVKELEILIQLPSPQSRAGDEIKIRVMWDEQEDSVTFDFSCPRQSDDDWASNEDRNKVPRYLEELGSAATSRAVFHDCTVEEDEEVYLGVKPCLNLLHDTLCTEGNLTKLLYCGHLRNGLTSTQTAPEIFETQEREPSPEVEDGELFDELAQDDTSDSGLDRTSEGATSIQTPSEDRPSQRTQVTQTSFTAMSPESEGSSEERVLVTTASSSVRANDTPDPVPFSPKPQL</sequence>
<keyword evidence="3" id="KW-1185">Reference proteome</keyword>
<reference evidence="2 3" key="1">
    <citation type="submission" date="2015-07" db="EMBL/GenBank/DDBJ databases">
        <title>Comparative genomics of the Sigatoka disease complex on banana suggests a link between parallel evolutionary changes in Pseudocercospora fijiensis and Pseudocercospora eumusae and increased virulence on the banana host.</title>
        <authorList>
            <person name="Chang T.-C."/>
            <person name="Salvucci A."/>
            <person name="Crous P.W."/>
            <person name="Stergiopoulos I."/>
        </authorList>
    </citation>
    <scope>NUCLEOTIDE SEQUENCE [LARGE SCALE GENOMIC DNA]</scope>
    <source>
        <strain evidence="2 3">CBS 114824</strain>
    </source>
</reference>
<accession>A0A139H2F2</accession>
<comment type="caution">
    <text evidence="2">The sequence shown here is derived from an EMBL/GenBank/DDBJ whole genome shotgun (WGS) entry which is preliminary data.</text>
</comment>
<dbReference type="EMBL" id="LFZN01000168">
    <property type="protein sequence ID" value="KXS96650.1"/>
    <property type="molecule type" value="Genomic_DNA"/>
</dbReference>
<feature type="region of interest" description="Disordered" evidence="1">
    <location>
        <begin position="267"/>
        <end position="345"/>
    </location>
</feature>
<evidence type="ECO:0000313" key="3">
    <source>
        <dbReference type="Proteomes" id="UP000070133"/>
    </source>
</evidence>
<organism evidence="2 3">
    <name type="scientific">Pseudocercospora eumusae</name>
    <dbReference type="NCBI Taxonomy" id="321146"/>
    <lineage>
        <taxon>Eukaryota</taxon>
        <taxon>Fungi</taxon>
        <taxon>Dikarya</taxon>
        <taxon>Ascomycota</taxon>
        <taxon>Pezizomycotina</taxon>
        <taxon>Dothideomycetes</taxon>
        <taxon>Dothideomycetidae</taxon>
        <taxon>Mycosphaerellales</taxon>
        <taxon>Mycosphaerellaceae</taxon>
        <taxon>Pseudocercospora</taxon>
    </lineage>
</organism>
<feature type="compositionally biased region" description="Polar residues" evidence="1">
    <location>
        <begin position="295"/>
        <end position="312"/>
    </location>
</feature>
<dbReference type="AlphaFoldDB" id="A0A139H2F2"/>